<dbReference type="EMBL" id="LRQA01000003">
    <property type="protein sequence ID" value="KXA19477.1"/>
    <property type="molecule type" value="Genomic_DNA"/>
</dbReference>
<dbReference type="AlphaFoldDB" id="A0A133NT54"/>
<reference evidence="1 2" key="1">
    <citation type="submission" date="2016-01" db="EMBL/GenBank/DDBJ databases">
        <authorList>
            <person name="Oliw E.H."/>
        </authorList>
    </citation>
    <scope>NUCLEOTIDE SEQUENCE [LARGE SCALE GENOMIC DNA]</scope>
    <source>
        <strain evidence="1 2">GED7760B</strain>
    </source>
</reference>
<dbReference type="InterPro" id="IPR038493">
    <property type="entry name" value="MqsR_sf"/>
</dbReference>
<dbReference type="RefSeq" id="WP_060786393.1">
    <property type="nucleotide sequence ID" value="NZ_JBLLQE010000010.1"/>
</dbReference>
<evidence type="ECO:0000313" key="2">
    <source>
        <dbReference type="Proteomes" id="UP000070558"/>
    </source>
</evidence>
<comment type="caution">
    <text evidence="1">The sequence shown here is derived from an EMBL/GenBank/DDBJ whole genome shotgun (WGS) entry which is preliminary data.</text>
</comment>
<dbReference type="PATRIC" id="fig|2702.99.peg.20"/>
<proteinExistence type="predicted"/>
<accession>A0A133NT54</accession>
<evidence type="ECO:0000313" key="1">
    <source>
        <dbReference type="EMBL" id="KXA19477.1"/>
    </source>
</evidence>
<name>A0A133NT54_GARVA</name>
<dbReference type="Gene3D" id="3.30.2310.40">
    <property type="match status" value="1"/>
</dbReference>
<dbReference type="Proteomes" id="UP000070558">
    <property type="component" value="Unassembled WGS sequence"/>
</dbReference>
<organism evidence="1 2">
    <name type="scientific">Gardnerella vaginalis</name>
    <dbReference type="NCBI Taxonomy" id="2702"/>
    <lineage>
        <taxon>Bacteria</taxon>
        <taxon>Bacillati</taxon>
        <taxon>Actinomycetota</taxon>
        <taxon>Actinomycetes</taxon>
        <taxon>Bifidobacteriales</taxon>
        <taxon>Bifidobacteriaceae</taxon>
        <taxon>Gardnerella</taxon>
    </lineage>
</organism>
<dbReference type="OrthoDB" id="2062769at2"/>
<gene>
    <name evidence="1" type="ORF">HMPREF3216_00021</name>
</gene>
<protein>
    <submittedName>
        <fullName evidence="1">Uncharacterized protein</fullName>
    </submittedName>
</protein>
<sequence>MNRNYNQNYTKEEISAILAKIKDCIKNDRFTISLNENRQENINFIREYNIRSDIQKNILLNIEVEDFCHSLKNKKRGYEYETLYVFAPRVKLSHVGKCEMVNIYTKFNIITISQQNRTVVISFHKANKQIDYLFK</sequence>